<feature type="signal peptide" evidence="2">
    <location>
        <begin position="1"/>
        <end position="18"/>
    </location>
</feature>
<feature type="domain" description="Peptidase S74" evidence="3">
    <location>
        <begin position="438"/>
        <end position="528"/>
    </location>
</feature>
<dbReference type="AlphaFoldDB" id="A0A0S7BZM6"/>
<dbReference type="RefSeq" id="WP_082189545.1">
    <property type="nucleotide sequence ID" value="NZ_DF968182.1"/>
</dbReference>
<evidence type="ECO:0000256" key="1">
    <source>
        <dbReference type="SAM" id="Coils"/>
    </source>
</evidence>
<feature type="coiled-coil region" evidence="1">
    <location>
        <begin position="507"/>
        <end position="541"/>
    </location>
</feature>
<organism evidence="4">
    <name type="scientific">Lentimicrobium saccharophilum</name>
    <dbReference type="NCBI Taxonomy" id="1678841"/>
    <lineage>
        <taxon>Bacteria</taxon>
        <taxon>Pseudomonadati</taxon>
        <taxon>Bacteroidota</taxon>
        <taxon>Bacteroidia</taxon>
        <taxon>Bacteroidales</taxon>
        <taxon>Lentimicrobiaceae</taxon>
        <taxon>Lentimicrobium</taxon>
    </lineage>
</organism>
<evidence type="ECO:0000256" key="2">
    <source>
        <dbReference type="SAM" id="SignalP"/>
    </source>
</evidence>
<dbReference type="OrthoDB" id="1240046at2"/>
<evidence type="ECO:0000259" key="3">
    <source>
        <dbReference type="PROSITE" id="PS51688"/>
    </source>
</evidence>
<sequence>MRTFVLFLMLLVADISLAQVAINTDGSAPDNSAMLDVKSESKGVLVPRMTLAQRDAITAPATGLIIYQTDNMPGYYYNGGTSGSPAWEKVGGLTLPYSGDINSVGYGFSVTNLLEHAIIGQASNATGFVFGVTGISNSSNGRGVYGRAASPTGTTSGVHGVAWSPEGYGVMGYASSVTGINHGVYGLSHSSDGMGVYGEAEAISGTNYGVFGRSNSPDGYGVYGEGRYGIKGISDTSPGIGVFGEATSATGYVSGVYGKSAAAQGQGVFGWATSTTGSNSGVYGTTSSVTTGRAIFGEVLATTGESRGVEGKVTSASGYSGFFTGGRFYTNSNVGIGTASPEWQLVVQAPDNGSRPMIVCRNSDGNDRVQLRQTSNGSGAFYLWNADNTNTVFLYGNGNNFINSGNLGIGTTSPAYKLQVGEAGDGTQARANAWNLLSDVRLKKGLSAIDDPLEKILKINGYYYFWNTGTDQSRQIGFSAQEMIDVLPEVVSQGEDGYLSIEYGKMTPLLIESIKELKAENEKLRKENENLLLRMVNIEKLLLLSVEK</sequence>
<dbReference type="InterPro" id="IPR030392">
    <property type="entry name" value="S74_ICA"/>
</dbReference>
<protein>
    <submittedName>
        <fullName evidence="4">Chaperone of endosialidase</fullName>
    </submittedName>
</protein>
<evidence type="ECO:0000313" key="4">
    <source>
        <dbReference type="EMBL" id="GAP43714.1"/>
    </source>
</evidence>
<keyword evidence="2" id="KW-0732">Signal</keyword>
<evidence type="ECO:0000313" key="5">
    <source>
        <dbReference type="Proteomes" id="UP000053091"/>
    </source>
</evidence>
<reference evidence="4" key="1">
    <citation type="journal article" date="2015" name="Genome Announc.">
        <title>Draft Genome Sequence of Bacteroidales Strain TBC1, a Novel Isolate from a Methanogenic Wastewater Treatment System.</title>
        <authorList>
            <person name="Tourlousse D.M."/>
            <person name="Matsuura N."/>
            <person name="Sun L."/>
            <person name="Toyonaga M."/>
            <person name="Kuroda K."/>
            <person name="Ohashi A."/>
            <person name="Cruz R."/>
            <person name="Yamaguchi T."/>
            <person name="Sekiguchi Y."/>
        </authorList>
    </citation>
    <scope>NUCLEOTIDE SEQUENCE [LARGE SCALE GENOMIC DNA]</scope>
    <source>
        <strain evidence="4">TBC1</strain>
    </source>
</reference>
<dbReference type="Proteomes" id="UP000053091">
    <property type="component" value="Unassembled WGS sequence"/>
</dbReference>
<gene>
    <name evidence="4" type="ORF">TBC1_111872</name>
</gene>
<feature type="chain" id="PRO_5006633411" evidence="2">
    <location>
        <begin position="19"/>
        <end position="548"/>
    </location>
</feature>
<dbReference type="PROSITE" id="PS51688">
    <property type="entry name" value="ICA"/>
    <property type="match status" value="1"/>
</dbReference>
<name>A0A0S7BZM6_9BACT</name>
<dbReference type="Pfam" id="PF13884">
    <property type="entry name" value="Peptidase_S74"/>
    <property type="match status" value="1"/>
</dbReference>
<keyword evidence="5" id="KW-1185">Reference proteome</keyword>
<proteinExistence type="predicted"/>
<keyword evidence="1" id="KW-0175">Coiled coil</keyword>
<dbReference type="STRING" id="1678841.TBC1_111872"/>
<dbReference type="EMBL" id="DF968182">
    <property type="protein sequence ID" value="GAP43714.1"/>
    <property type="molecule type" value="Genomic_DNA"/>
</dbReference>
<accession>A0A0S7BZM6</accession>